<dbReference type="EMBL" id="WIUZ02000003">
    <property type="protein sequence ID" value="KAF9789804.1"/>
    <property type="molecule type" value="Genomic_DNA"/>
</dbReference>
<comment type="caution">
    <text evidence="3">The sequence shown here is derived from an EMBL/GenBank/DDBJ whole genome shotgun (WGS) entry which is preliminary data.</text>
</comment>
<gene>
    <name evidence="3" type="ORF">BJ322DRAFT_1001094</name>
</gene>
<reference evidence="3" key="1">
    <citation type="journal article" date="2020" name="Nat. Commun.">
        <title>Large-scale genome sequencing of mycorrhizal fungi provides insights into the early evolution of symbiotic traits.</title>
        <authorList>
            <person name="Miyauchi S."/>
            <person name="Kiss E."/>
            <person name="Kuo A."/>
            <person name="Drula E."/>
            <person name="Kohler A."/>
            <person name="Sanchez-Garcia M."/>
            <person name="Morin E."/>
            <person name="Andreopoulos B."/>
            <person name="Barry K.W."/>
            <person name="Bonito G."/>
            <person name="Buee M."/>
            <person name="Carver A."/>
            <person name="Chen C."/>
            <person name="Cichocki N."/>
            <person name="Clum A."/>
            <person name="Culley D."/>
            <person name="Crous P.W."/>
            <person name="Fauchery L."/>
            <person name="Girlanda M."/>
            <person name="Hayes R.D."/>
            <person name="Keri Z."/>
            <person name="LaButti K."/>
            <person name="Lipzen A."/>
            <person name="Lombard V."/>
            <person name="Magnuson J."/>
            <person name="Maillard F."/>
            <person name="Murat C."/>
            <person name="Nolan M."/>
            <person name="Ohm R.A."/>
            <person name="Pangilinan J."/>
            <person name="Pereira M.F."/>
            <person name="Perotto S."/>
            <person name="Peter M."/>
            <person name="Pfister S."/>
            <person name="Riley R."/>
            <person name="Sitrit Y."/>
            <person name="Stielow J.B."/>
            <person name="Szollosi G."/>
            <person name="Zifcakova L."/>
            <person name="Stursova M."/>
            <person name="Spatafora J.W."/>
            <person name="Tedersoo L."/>
            <person name="Vaario L.M."/>
            <person name="Yamada A."/>
            <person name="Yan M."/>
            <person name="Wang P."/>
            <person name="Xu J."/>
            <person name="Bruns T."/>
            <person name="Baldrian P."/>
            <person name="Vilgalys R."/>
            <person name="Dunand C."/>
            <person name="Henrissat B."/>
            <person name="Grigoriev I.V."/>
            <person name="Hibbett D."/>
            <person name="Nagy L.G."/>
            <person name="Martin F.M."/>
        </authorList>
    </citation>
    <scope>NUCLEOTIDE SEQUENCE</scope>
    <source>
        <strain evidence="3">UH-Tt-Lm1</strain>
    </source>
</reference>
<proteinExistence type="predicted"/>
<dbReference type="AlphaFoldDB" id="A0A9P6HPE6"/>
<dbReference type="OrthoDB" id="3235960at2759"/>
<keyword evidence="4" id="KW-1185">Reference proteome</keyword>
<dbReference type="InterPro" id="IPR045338">
    <property type="entry name" value="DUF6535"/>
</dbReference>
<feature type="transmembrane region" description="Helical" evidence="1">
    <location>
        <begin position="39"/>
        <end position="58"/>
    </location>
</feature>
<keyword evidence="1" id="KW-1133">Transmembrane helix</keyword>
<evidence type="ECO:0000259" key="2">
    <source>
        <dbReference type="Pfam" id="PF20153"/>
    </source>
</evidence>
<feature type="domain" description="DUF6535" evidence="2">
    <location>
        <begin position="19"/>
        <end position="192"/>
    </location>
</feature>
<organism evidence="3 4">
    <name type="scientific">Thelephora terrestris</name>
    <dbReference type="NCBI Taxonomy" id="56493"/>
    <lineage>
        <taxon>Eukaryota</taxon>
        <taxon>Fungi</taxon>
        <taxon>Dikarya</taxon>
        <taxon>Basidiomycota</taxon>
        <taxon>Agaricomycotina</taxon>
        <taxon>Agaricomycetes</taxon>
        <taxon>Thelephorales</taxon>
        <taxon>Thelephoraceae</taxon>
        <taxon>Thelephora</taxon>
    </lineage>
</organism>
<evidence type="ECO:0000256" key="1">
    <source>
        <dbReference type="SAM" id="Phobius"/>
    </source>
</evidence>
<evidence type="ECO:0000313" key="3">
    <source>
        <dbReference type="EMBL" id="KAF9789804.1"/>
    </source>
</evidence>
<name>A0A9P6HPE6_9AGAM</name>
<reference evidence="3" key="2">
    <citation type="submission" date="2020-11" db="EMBL/GenBank/DDBJ databases">
        <authorList>
            <consortium name="DOE Joint Genome Institute"/>
            <person name="Kuo A."/>
            <person name="Miyauchi S."/>
            <person name="Kiss E."/>
            <person name="Drula E."/>
            <person name="Kohler A."/>
            <person name="Sanchez-Garcia M."/>
            <person name="Andreopoulos B."/>
            <person name="Barry K.W."/>
            <person name="Bonito G."/>
            <person name="Buee M."/>
            <person name="Carver A."/>
            <person name="Chen C."/>
            <person name="Cichocki N."/>
            <person name="Clum A."/>
            <person name="Culley D."/>
            <person name="Crous P.W."/>
            <person name="Fauchery L."/>
            <person name="Girlanda M."/>
            <person name="Hayes R."/>
            <person name="Keri Z."/>
            <person name="Labutti K."/>
            <person name="Lipzen A."/>
            <person name="Lombard V."/>
            <person name="Magnuson J."/>
            <person name="Maillard F."/>
            <person name="Morin E."/>
            <person name="Murat C."/>
            <person name="Nolan M."/>
            <person name="Ohm R."/>
            <person name="Pangilinan J."/>
            <person name="Pereira M."/>
            <person name="Perotto S."/>
            <person name="Peter M."/>
            <person name="Riley R."/>
            <person name="Sitrit Y."/>
            <person name="Stielow B."/>
            <person name="Szollosi G."/>
            <person name="Zifcakova L."/>
            <person name="Stursova M."/>
            <person name="Spatafora J.W."/>
            <person name="Tedersoo L."/>
            <person name="Vaario L.-M."/>
            <person name="Yamada A."/>
            <person name="Yan M."/>
            <person name="Wang P."/>
            <person name="Xu J."/>
            <person name="Bruns T."/>
            <person name="Baldrian P."/>
            <person name="Vilgalys R."/>
            <person name="Henrissat B."/>
            <person name="Grigoriev I.V."/>
            <person name="Hibbett D."/>
            <person name="Nagy L.G."/>
            <person name="Martin F.M."/>
        </authorList>
    </citation>
    <scope>NUCLEOTIDE SEQUENCE</scope>
    <source>
        <strain evidence="3">UH-Tt-Lm1</strain>
    </source>
</reference>
<feature type="transmembrane region" description="Helical" evidence="1">
    <location>
        <begin position="162"/>
        <end position="190"/>
    </location>
</feature>
<keyword evidence="1" id="KW-0812">Transmembrane</keyword>
<feature type="transmembrane region" description="Helical" evidence="1">
    <location>
        <begin position="105"/>
        <end position="128"/>
    </location>
</feature>
<feature type="transmembrane region" description="Helical" evidence="1">
    <location>
        <begin position="196"/>
        <end position="217"/>
    </location>
</feature>
<keyword evidence="1" id="KW-0472">Membrane</keyword>
<evidence type="ECO:0000313" key="4">
    <source>
        <dbReference type="Proteomes" id="UP000736335"/>
    </source>
</evidence>
<protein>
    <recommendedName>
        <fullName evidence="2">DUF6535 domain-containing protein</fullName>
    </recommendedName>
</protein>
<dbReference type="Pfam" id="PF20153">
    <property type="entry name" value="DUF6535"/>
    <property type="match status" value="1"/>
</dbReference>
<dbReference type="Proteomes" id="UP000736335">
    <property type="component" value="Unassembled WGS sequence"/>
</dbReference>
<accession>A0A9P6HPE6</accession>
<feature type="non-terminal residue" evidence="3">
    <location>
        <position position="232"/>
    </location>
</feature>
<sequence length="232" mass="25921">MASFSSSQEVDSRVKFYDKYYKVAEEYDKVFMRKHEEDLNTTLIFAGLFSAVTSAFIVDFNHQLQPDPNEETVALLRILIHKLDNTTVGGSTPTVPVWTGPSTTIIQVQSILFSSLAASLFSALLAMLGKQWLNRYIYVDVRGSAIERSQHRQVKLNGIVRWYFDYVMGSLPVMLQFSLLLLGCALSQYLWTMNTIVTAVVLGATAFGVLAYALIVVMGTFNESCPYQTPAS</sequence>